<evidence type="ECO:0000313" key="2">
    <source>
        <dbReference type="EMBL" id="GJD99504.1"/>
    </source>
</evidence>
<dbReference type="Pfam" id="PF00582">
    <property type="entry name" value="Usp"/>
    <property type="match status" value="1"/>
</dbReference>
<dbReference type="Proteomes" id="UP001055153">
    <property type="component" value="Unassembled WGS sequence"/>
</dbReference>
<dbReference type="InterPro" id="IPR014729">
    <property type="entry name" value="Rossmann-like_a/b/a_fold"/>
</dbReference>
<dbReference type="SUPFAM" id="SSF52402">
    <property type="entry name" value="Adenine nucleotide alpha hydrolases-like"/>
    <property type="match status" value="1"/>
</dbReference>
<reference evidence="2" key="1">
    <citation type="journal article" date="2021" name="Front. Microbiol.">
        <title>Comprehensive Comparative Genomics and Phenotyping of Methylobacterium Species.</title>
        <authorList>
            <person name="Alessa O."/>
            <person name="Ogura Y."/>
            <person name="Fujitani Y."/>
            <person name="Takami H."/>
            <person name="Hayashi T."/>
            <person name="Sahin N."/>
            <person name="Tani A."/>
        </authorList>
    </citation>
    <scope>NUCLEOTIDE SEQUENCE</scope>
    <source>
        <strain evidence="2">DSM 17168</strain>
    </source>
</reference>
<proteinExistence type="predicted"/>
<reference evidence="2" key="2">
    <citation type="submission" date="2021-08" db="EMBL/GenBank/DDBJ databases">
        <authorList>
            <person name="Tani A."/>
            <person name="Ola A."/>
            <person name="Ogura Y."/>
            <person name="Katsura K."/>
            <person name="Hayashi T."/>
        </authorList>
    </citation>
    <scope>NUCLEOTIDE SEQUENCE</scope>
    <source>
        <strain evidence="2">DSM 17168</strain>
    </source>
</reference>
<dbReference type="CDD" id="cd00293">
    <property type="entry name" value="USP-like"/>
    <property type="match status" value="1"/>
</dbReference>
<protein>
    <recommendedName>
        <fullName evidence="1">UspA domain-containing protein</fullName>
    </recommendedName>
</protein>
<dbReference type="Gene3D" id="3.40.50.620">
    <property type="entry name" value="HUPs"/>
    <property type="match status" value="1"/>
</dbReference>
<dbReference type="EMBL" id="BPQQ01000016">
    <property type="protein sequence ID" value="GJD99504.1"/>
    <property type="molecule type" value="Genomic_DNA"/>
</dbReference>
<name>A0ABQ4S8M2_9HYPH</name>
<organism evidence="2 3">
    <name type="scientific">Methylobacterium isbiliense</name>
    <dbReference type="NCBI Taxonomy" id="315478"/>
    <lineage>
        <taxon>Bacteria</taxon>
        <taxon>Pseudomonadati</taxon>
        <taxon>Pseudomonadota</taxon>
        <taxon>Alphaproteobacteria</taxon>
        <taxon>Hyphomicrobiales</taxon>
        <taxon>Methylobacteriaceae</taxon>
        <taxon>Methylobacterium</taxon>
    </lineage>
</organism>
<sequence>MTEMKRRRSFEPGHRLKFMVLVDETPECDRAVHFAVRRAARLTARVVMLAVAEPPETLEWLGVGEAMRAEAEAEVRERLEQLAAAARQAAGVDPEIVVRTGERADEILRLIRDDEDIGFLVLAAAAGTEGPGPLVSSIAGRAAGTFPVPVVIVPGALSEAEISALAG</sequence>
<comment type="caution">
    <text evidence="2">The sequence shown here is derived from an EMBL/GenBank/DDBJ whole genome shotgun (WGS) entry which is preliminary data.</text>
</comment>
<dbReference type="RefSeq" id="WP_238234388.1">
    <property type="nucleotide sequence ID" value="NZ_BPQQ01000016.1"/>
</dbReference>
<evidence type="ECO:0000259" key="1">
    <source>
        <dbReference type="Pfam" id="PF00582"/>
    </source>
</evidence>
<keyword evidence="3" id="KW-1185">Reference proteome</keyword>
<feature type="domain" description="UspA" evidence="1">
    <location>
        <begin position="17"/>
        <end position="154"/>
    </location>
</feature>
<accession>A0ABQ4S8M2</accession>
<evidence type="ECO:0000313" key="3">
    <source>
        <dbReference type="Proteomes" id="UP001055153"/>
    </source>
</evidence>
<dbReference type="InterPro" id="IPR006016">
    <property type="entry name" value="UspA"/>
</dbReference>
<gene>
    <name evidence="2" type="ORF">GMJLKIPL_1422</name>
</gene>